<feature type="transmembrane region" description="Helical" evidence="7">
    <location>
        <begin position="188"/>
        <end position="209"/>
    </location>
</feature>
<evidence type="ECO:0000256" key="7">
    <source>
        <dbReference type="SAM" id="Phobius"/>
    </source>
</evidence>
<dbReference type="EMBL" id="CAFABE010000073">
    <property type="protein sequence ID" value="CAB4832447.1"/>
    <property type="molecule type" value="Genomic_DNA"/>
</dbReference>
<evidence type="ECO:0000256" key="1">
    <source>
        <dbReference type="ARBA" id="ARBA00004141"/>
    </source>
</evidence>
<dbReference type="PRINTS" id="PR01386">
    <property type="entry name" value="CCMCBIOGNSIS"/>
</dbReference>
<comment type="similarity">
    <text evidence="2">Belongs to the CcmC/CycZ/HelC family.</text>
</comment>
<dbReference type="GO" id="GO:0005886">
    <property type="term" value="C:plasma membrane"/>
    <property type="evidence" value="ECO:0007669"/>
    <property type="project" value="TreeGrafter"/>
</dbReference>
<dbReference type="PANTHER" id="PTHR30071">
    <property type="entry name" value="HEME EXPORTER PROTEIN C"/>
    <property type="match status" value="1"/>
</dbReference>
<keyword evidence="4" id="KW-0201">Cytochrome c-type biogenesis</keyword>
<dbReference type="GO" id="GO:0015232">
    <property type="term" value="F:heme transmembrane transporter activity"/>
    <property type="evidence" value="ECO:0007669"/>
    <property type="project" value="InterPro"/>
</dbReference>
<evidence type="ECO:0000256" key="4">
    <source>
        <dbReference type="ARBA" id="ARBA00022748"/>
    </source>
</evidence>
<keyword evidence="3 7" id="KW-0812">Transmembrane</keyword>
<organism evidence="11">
    <name type="scientific">freshwater metagenome</name>
    <dbReference type="NCBI Taxonomy" id="449393"/>
    <lineage>
        <taxon>unclassified sequences</taxon>
        <taxon>metagenomes</taxon>
        <taxon>ecological metagenomes</taxon>
    </lineage>
</organism>
<accession>A0A6J7Q9S7</accession>
<evidence type="ECO:0000313" key="9">
    <source>
        <dbReference type="EMBL" id="CAB4832447.1"/>
    </source>
</evidence>
<protein>
    <submittedName>
        <fullName evidence="11">Unannotated protein</fullName>
    </submittedName>
</protein>
<reference evidence="11" key="1">
    <citation type="submission" date="2020-05" db="EMBL/GenBank/DDBJ databases">
        <authorList>
            <person name="Chiriac C."/>
            <person name="Salcher M."/>
            <person name="Ghai R."/>
            <person name="Kavagutti S V."/>
        </authorList>
    </citation>
    <scope>NUCLEOTIDE SEQUENCE</scope>
</reference>
<keyword evidence="5 7" id="KW-1133">Transmembrane helix</keyword>
<dbReference type="EMBL" id="CAFBLT010000001">
    <property type="protein sequence ID" value="CAB4868288.1"/>
    <property type="molecule type" value="Genomic_DNA"/>
</dbReference>
<dbReference type="InterPro" id="IPR002541">
    <property type="entry name" value="Cyt_c_assembly"/>
</dbReference>
<feature type="transmembrane region" description="Helical" evidence="7">
    <location>
        <begin position="147"/>
        <end position="168"/>
    </location>
</feature>
<dbReference type="Pfam" id="PF01578">
    <property type="entry name" value="Cytochrom_C_asm"/>
    <property type="match status" value="1"/>
</dbReference>
<feature type="domain" description="Cytochrome c assembly protein" evidence="8">
    <location>
        <begin position="12"/>
        <end position="171"/>
    </location>
</feature>
<gene>
    <name evidence="9" type="ORF">UFOPK3164_01334</name>
    <name evidence="10" type="ORF">UFOPK3427_00630</name>
    <name evidence="11" type="ORF">UFOPK4112_00427</name>
</gene>
<feature type="transmembrane region" description="Helical" evidence="7">
    <location>
        <begin position="47"/>
        <end position="68"/>
    </location>
</feature>
<feature type="transmembrane region" description="Helical" evidence="7">
    <location>
        <begin position="9"/>
        <end position="27"/>
    </location>
</feature>
<evidence type="ECO:0000256" key="6">
    <source>
        <dbReference type="ARBA" id="ARBA00023136"/>
    </source>
</evidence>
<evidence type="ECO:0000259" key="8">
    <source>
        <dbReference type="Pfam" id="PF01578"/>
    </source>
</evidence>
<evidence type="ECO:0000313" key="11">
    <source>
        <dbReference type="EMBL" id="CAB5013019.1"/>
    </source>
</evidence>
<comment type="subcellular location">
    <subcellularLocation>
        <location evidence="1">Membrane</location>
        <topology evidence="1">Multi-pass membrane protein</topology>
    </subcellularLocation>
</comment>
<feature type="transmembrane region" description="Helical" evidence="7">
    <location>
        <begin position="75"/>
        <end position="96"/>
    </location>
</feature>
<feature type="transmembrane region" description="Helical" evidence="7">
    <location>
        <begin position="116"/>
        <end position="135"/>
    </location>
</feature>
<dbReference type="AlphaFoldDB" id="A0A6J7Q9S7"/>
<evidence type="ECO:0000256" key="3">
    <source>
        <dbReference type="ARBA" id="ARBA00022692"/>
    </source>
</evidence>
<evidence type="ECO:0000313" key="10">
    <source>
        <dbReference type="EMBL" id="CAB4868288.1"/>
    </source>
</evidence>
<evidence type="ECO:0000256" key="5">
    <source>
        <dbReference type="ARBA" id="ARBA00022989"/>
    </source>
</evidence>
<dbReference type="EMBL" id="CAFBPM010000003">
    <property type="protein sequence ID" value="CAB5013019.1"/>
    <property type="molecule type" value="Genomic_DNA"/>
</dbReference>
<name>A0A6J7Q9S7_9ZZZZ</name>
<dbReference type="GO" id="GO:0017004">
    <property type="term" value="P:cytochrome complex assembly"/>
    <property type="evidence" value="ECO:0007669"/>
    <property type="project" value="UniProtKB-KW"/>
</dbReference>
<dbReference type="GO" id="GO:0020037">
    <property type="term" value="F:heme binding"/>
    <property type="evidence" value="ECO:0007669"/>
    <property type="project" value="InterPro"/>
</dbReference>
<sequence length="240" mass="26596">MRQRLNKALGPVAFVLVLLTVWLGLFVTPPDVDQGELVRLVYIHPALAWVALYVAFGMAALCSVLYLWPRTRSMVFDYLAAAAVEVGVVFTILTLITGSIWGRPTWGVWWTWDARLTSTALLGVLFLGYLALRRVPADPHVRARRCAVAALFAAVDVPIVHFSVLWWQTLHQGATVLNSNLTPTIHGSMAWTLLLSFVAFTLVFVWMVIARYRIEVIRVAGQDVALEAAIASRRAEGVPS</sequence>
<evidence type="ECO:0000256" key="2">
    <source>
        <dbReference type="ARBA" id="ARBA00005840"/>
    </source>
</evidence>
<proteinExistence type="inferred from homology"/>
<keyword evidence="6 7" id="KW-0472">Membrane</keyword>
<dbReference type="PANTHER" id="PTHR30071:SF1">
    <property type="entry name" value="CYTOCHROME B_B6 PROTEIN-RELATED"/>
    <property type="match status" value="1"/>
</dbReference>
<dbReference type="InterPro" id="IPR003557">
    <property type="entry name" value="Cyt_c_biogenesis_CcmC"/>
</dbReference>
<dbReference type="InterPro" id="IPR045062">
    <property type="entry name" value="Cyt_c_biogenesis_CcsA/CcmC"/>
</dbReference>